<dbReference type="Proteomes" id="UP000887567">
    <property type="component" value="Unplaced"/>
</dbReference>
<name>A0A913X138_EXADI</name>
<dbReference type="KEGG" id="epa:110235922"/>
<dbReference type="RefSeq" id="XP_020897058.2">
    <property type="nucleotide sequence ID" value="XM_021041399.2"/>
</dbReference>
<proteinExistence type="predicted"/>
<dbReference type="AlphaFoldDB" id="A0A913X138"/>
<protein>
    <submittedName>
        <fullName evidence="2">Uncharacterized protein</fullName>
    </submittedName>
</protein>
<feature type="region of interest" description="Disordered" evidence="1">
    <location>
        <begin position="15"/>
        <end position="37"/>
    </location>
</feature>
<keyword evidence="3" id="KW-1185">Reference proteome</keyword>
<evidence type="ECO:0000313" key="2">
    <source>
        <dbReference type="EnsemblMetazoa" id="XP_020897058.2"/>
    </source>
</evidence>
<evidence type="ECO:0000313" key="3">
    <source>
        <dbReference type="Proteomes" id="UP000887567"/>
    </source>
</evidence>
<dbReference type="EnsemblMetazoa" id="XM_021041399.2">
    <property type="protein sequence ID" value="XP_020897058.2"/>
    <property type="gene ID" value="LOC110235922"/>
</dbReference>
<sequence length="223" mass="24176">MTVATTSAGLTATTTQQAMATTSQQIKPTPTTTSAPSASVSLDFETILNATAKYTGTCQNEKDENIKNETKDLFKDKAYVLTNVQITTENSGEDCKVKIILTFGKGMTKNDILVKFENASKGEIGGVTLKDFTADVFVDGVKLGEYTATAENCKAKCCDSFGPITMERDCDPKHKCKNYRLKKGVDKCNTVCKVKDICDDGMSLQVSLLMLAFGGLLSWVLKE</sequence>
<dbReference type="GeneID" id="110235922"/>
<organism evidence="2 3">
    <name type="scientific">Exaiptasia diaphana</name>
    <name type="common">Tropical sea anemone</name>
    <name type="synonym">Aiptasia pulchella</name>
    <dbReference type="NCBI Taxonomy" id="2652724"/>
    <lineage>
        <taxon>Eukaryota</taxon>
        <taxon>Metazoa</taxon>
        <taxon>Cnidaria</taxon>
        <taxon>Anthozoa</taxon>
        <taxon>Hexacorallia</taxon>
        <taxon>Actiniaria</taxon>
        <taxon>Aiptasiidae</taxon>
        <taxon>Exaiptasia</taxon>
    </lineage>
</organism>
<evidence type="ECO:0000256" key="1">
    <source>
        <dbReference type="SAM" id="MobiDB-lite"/>
    </source>
</evidence>
<reference evidence="2" key="1">
    <citation type="submission" date="2022-11" db="UniProtKB">
        <authorList>
            <consortium name="EnsemblMetazoa"/>
        </authorList>
    </citation>
    <scope>IDENTIFICATION</scope>
</reference>
<accession>A0A913X138</accession>